<dbReference type="PANTHER" id="PTHR17985">
    <property type="entry name" value="SER/THR-RICH PROTEIN T10 IN DGCR REGION"/>
    <property type="match status" value="1"/>
</dbReference>
<dbReference type="PANTHER" id="PTHR17985:SF8">
    <property type="entry name" value="TRANSPORT AND GOLGI ORGANIZATION PROTEIN 2 HOMOLOG"/>
    <property type="match status" value="1"/>
</dbReference>
<evidence type="ECO:0000313" key="1">
    <source>
        <dbReference type="EMBL" id="MFD2833887.1"/>
    </source>
</evidence>
<accession>A0ABW5X5K8</accession>
<protein>
    <submittedName>
        <fullName evidence="1">NRDE family protein</fullName>
    </submittedName>
</protein>
<dbReference type="InterPro" id="IPR008551">
    <property type="entry name" value="TANGO2"/>
</dbReference>
<proteinExistence type="predicted"/>
<evidence type="ECO:0000313" key="2">
    <source>
        <dbReference type="Proteomes" id="UP001597438"/>
    </source>
</evidence>
<name>A0ABW5X5K8_9FLAO</name>
<dbReference type="Pfam" id="PF05742">
    <property type="entry name" value="TANGO2"/>
    <property type="match status" value="1"/>
</dbReference>
<dbReference type="EMBL" id="JBHUOJ010000026">
    <property type="protein sequence ID" value="MFD2833887.1"/>
    <property type="molecule type" value="Genomic_DNA"/>
</dbReference>
<comment type="caution">
    <text evidence="1">The sequence shown here is derived from an EMBL/GenBank/DDBJ whole genome shotgun (WGS) entry which is preliminary data.</text>
</comment>
<gene>
    <name evidence="1" type="ORF">ACFSYS_11355</name>
</gene>
<sequence>MCTISLVPHPDHADGFILTSNRDESLSRNAVPPRTEYHKDKKLFFPMDIQSGGTWVGVSDAKRCICLMNGAEKPHERKAEYRKSRGIVVKDFLAADRIKRYAESYKFEGIEPFTMIVVEWNNGLAFYELIWNEVKLKVKNLKLREHIWSSSPLYSSEMHAKRKKWFEALKKEDGYTCSSLRTFHETAGEGDKLTNLITDRGFLKTQSITQIKNSAEGIKFWYKDLLKKEVTLEMLQFKA</sequence>
<keyword evidence="2" id="KW-1185">Reference proteome</keyword>
<dbReference type="RefSeq" id="WP_251739250.1">
    <property type="nucleotide sequence ID" value="NZ_JBHUOJ010000026.1"/>
</dbReference>
<reference evidence="2" key="1">
    <citation type="journal article" date="2019" name="Int. J. Syst. Evol. Microbiol.">
        <title>The Global Catalogue of Microorganisms (GCM) 10K type strain sequencing project: providing services to taxonomists for standard genome sequencing and annotation.</title>
        <authorList>
            <consortium name="The Broad Institute Genomics Platform"/>
            <consortium name="The Broad Institute Genome Sequencing Center for Infectious Disease"/>
            <person name="Wu L."/>
            <person name="Ma J."/>
        </authorList>
    </citation>
    <scope>NUCLEOTIDE SEQUENCE [LARGE SCALE GENOMIC DNA]</scope>
    <source>
        <strain evidence="2">KCTC 52925</strain>
    </source>
</reference>
<organism evidence="1 2">
    <name type="scientific">Christiangramia antarctica</name>
    <dbReference type="NCBI Taxonomy" id="2058158"/>
    <lineage>
        <taxon>Bacteria</taxon>
        <taxon>Pseudomonadati</taxon>
        <taxon>Bacteroidota</taxon>
        <taxon>Flavobacteriia</taxon>
        <taxon>Flavobacteriales</taxon>
        <taxon>Flavobacteriaceae</taxon>
        <taxon>Christiangramia</taxon>
    </lineage>
</organism>
<dbReference type="Proteomes" id="UP001597438">
    <property type="component" value="Unassembled WGS sequence"/>
</dbReference>